<dbReference type="EMBL" id="LT629748">
    <property type="protein sequence ID" value="SDR75874.1"/>
    <property type="molecule type" value="Genomic_DNA"/>
</dbReference>
<dbReference type="AlphaFoldDB" id="A0A1H1LMQ6"/>
<name>A0A1H1LMQ6_9GAMM</name>
<dbReference type="OrthoDB" id="9100791at2"/>
<keyword evidence="2" id="KW-1185">Reference proteome</keyword>
<accession>A0A1H1LMQ6</accession>
<dbReference type="Proteomes" id="UP000243426">
    <property type="component" value="Chromosome I"/>
</dbReference>
<evidence type="ECO:0000313" key="1">
    <source>
        <dbReference type="EMBL" id="SDR75874.1"/>
    </source>
</evidence>
<reference evidence="2" key="1">
    <citation type="submission" date="2016-10" db="EMBL/GenBank/DDBJ databases">
        <authorList>
            <person name="Varghese N."/>
            <person name="Submissions S."/>
        </authorList>
    </citation>
    <scope>NUCLEOTIDE SEQUENCE [LARGE SCALE GENOMIC DNA]</scope>
    <source>
        <strain evidence="2">2SM5</strain>
    </source>
</reference>
<proteinExistence type="predicted"/>
<gene>
    <name evidence="1" type="ORF">SAMN05216198_0320</name>
</gene>
<dbReference type="RefSeq" id="WP_090271728.1">
    <property type="nucleotide sequence ID" value="NZ_LT629748.1"/>
</dbReference>
<protein>
    <submittedName>
        <fullName evidence="1">Uncharacterized protein</fullName>
    </submittedName>
</protein>
<sequence length="80" mass="9398">MQITIIYLKDEMLISKINYESWREIQDEYDDYKTSLGPWSTDEVVEYLNDEYINLNPQAEVQVGNLSSGPQKTIMLTFND</sequence>
<organism evidence="1 2">
    <name type="scientific">Halopseudomonas litoralis</name>
    <dbReference type="NCBI Taxonomy" id="797277"/>
    <lineage>
        <taxon>Bacteria</taxon>
        <taxon>Pseudomonadati</taxon>
        <taxon>Pseudomonadota</taxon>
        <taxon>Gammaproteobacteria</taxon>
        <taxon>Pseudomonadales</taxon>
        <taxon>Pseudomonadaceae</taxon>
        <taxon>Halopseudomonas</taxon>
    </lineage>
</organism>
<dbReference type="STRING" id="797277.SAMN05216198_0320"/>
<evidence type="ECO:0000313" key="2">
    <source>
        <dbReference type="Proteomes" id="UP000243426"/>
    </source>
</evidence>